<dbReference type="Proteomes" id="UP000242886">
    <property type="component" value="Chromosome SDENCHOL"/>
</dbReference>
<dbReference type="NCBIfam" id="TIGR02037">
    <property type="entry name" value="degP_htrA_DO"/>
    <property type="match status" value="1"/>
</dbReference>
<dbReference type="Gene3D" id="2.40.10.120">
    <property type="match status" value="1"/>
</dbReference>
<feature type="active site" description="Charge relay system" evidence="14">
    <location>
        <position position="118"/>
    </location>
</feature>
<dbReference type="Pfam" id="PF13180">
    <property type="entry name" value="PDZ_2"/>
    <property type="match status" value="1"/>
</dbReference>
<evidence type="ECO:0000256" key="4">
    <source>
        <dbReference type="ARBA" id="ARBA00013035"/>
    </source>
</evidence>
<keyword evidence="12" id="KW-0346">Stress response</keyword>
<keyword evidence="11" id="KW-0720">Serine protease</keyword>
<feature type="domain" description="PDZ" evidence="18">
    <location>
        <begin position="260"/>
        <end position="356"/>
    </location>
</feature>
<dbReference type="GO" id="GO:0042597">
    <property type="term" value="C:periplasmic space"/>
    <property type="evidence" value="ECO:0007669"/>
    <property type="project" value="UniProtKB-SubCell"/>
</dbReference>
<comment type="catalytic activity">
    <reaction evidence="1">
        <text>Acts on substrates that are at least partially unfolded. The cleavage site P1 residue is normally between a pair of hydrophobic residues, such as Val-|-Val.</text>
        <dbReference type="EC" id="3.4.21.107"/>
    </reaction>
</comment>
<evidence type="ECO:0000259" key="18">
    <source>
        <dbReference type="PROSITE" id="PS50106"/>
    </source>
</evidence>
<feature type="binding site" evidence="15">
    <location>
        <begin position="219"/>
        <end position="221"/>
    </location>
    <ligand>
        <name>substrate</name>
    </ligand>
</feature>
<dbReference type="EC" id="3.4.21.107" evidence="4"/>
<dbReference type="GO" id="GO:0006508">
    <property type="term" value="P:proteolysis"/>
    <property type="evidence" value="ECO:0007669"/>
    <property type="project" value="UniProtKB-KW"/>
</dbReference>
<evidence type="ECO:0000256" key="9">
    <source>
        <dbReference type="ARBA" id="ARBA00022764"/>
    </source>
</evidence>
<feature type="region of interest" description="Disordered" evidence="16">
    <location>
        <begin position="378"/>
        <end position="402"/>
    </location>
</feature>
<evidence type="ECO:0000256" key="7">
    <source>
        <dbReference type="ARBA" id="ARBA00022729"/>
    </source>
</evidence>
<gene>
    <name evidence="19" type="primary">mucD</name>
    <name evidence="19" type="ORF">SDENCHOL_20196</name>
</gene>
<keyword evidence="20" id="KW-1185">Reference proteome</keyword>
<dbReference type="Pfam" id="PF13365">
    <property type="entry name" value="Trypsin_2"/>
    <property type="match status" value="1"/>
</dbReference>
<evidence type="ECO:0000256" key="3">
    <source>
        <dbReference type="ARBA" id="ARBA00010541"/>
    </source>
</evidence>
<name>A0A7Z7HR51_9PROT</name>
<dbReference type="InterPro" id="IPR036034">
    <property type="entry name" value="PDZ_sf"/>
</dbReference>
<evidence type="ECO:0000256" key="16">
    <source>
        <dbReference type="SAM" id="MobiDB-lite"/>
    </source>
</evidence>
<dbReference type="GO" id="GO:0004252">
    <property type="term" value="F:serine-type endopeptidase activity"/>
    <property type="evidence" value="ECO:0007669"/>
    <property type="project" value="InterPro"/>
</dbReference>
<dbReference type="SMART" id="SM00228">
    <property type="entry name" value="PDZ"/>
    <property type="match status" value="2"/>
</dbReference>
<dbReference type="PROSITE" id="PS50106">
    <property type="entry name" value="PDZ"/>
    <property type="match status" value="1"/>
</dbReference>
<keyword evidence="10 19" id="KW-0378">Hydrolase</keyword>
<dbReference type="EMBL" id="LT837803">
    <property type="protein sequence ID" value="SMB26726.1"/>
    <property type="molecule type" value="Genomic_DNA"/>
</dbReference>
<organism evidence="19 20">
    <name type="scientific">Sterolibacterium denitrificans</name>
    <dbReference type="NCBI Taxonomy" id="157592"/>
    <lineage>
        <taxon>Bacteria</taxon>
        <taxon>Pseudomonadati</taxon>
        <taxon>Pseudomonadota</taxon>
        <taxon>Betaproteobacteria</taxon>
        <taxon>Nitrosomonadales</taxon>
        <taxon>Sterolibacteriaceae</taxon>
        <taxon>Sterolibacterium</taxon>
    </lineage>
</organism>
<reference evidence="19" key="1">
    <citation type="submission" date="2017-03" db="EMBL/GenBank/DDBJ databases">
        <authorList>
            <consortium name="AG Boll"/>
        </authorList>
    </citation>
    <scope>NUCLEOTIDE SEQUENCE [LARGE SCALE GENOMIC DNA]</scope>
    <source>
        <strain evidence="19">Chol</strain>
    </source>
</reference>
<feature type="binding site" evidence="15">
    <location>
        <position position="148"/>
    </location>
    <ligand>
        <name>substrate</name>
    </ligand>
</feature>
<feature type="binding site" evidence="15">
    <location>
        <position position="118"/>
    </location>
    <ligand>
        <name>substrate</name>
    </ligand>
</feature>
<feature type="active site" description="Charge relay system" evidence="14">
    <location>
        <position position="221"/>
    </location>
</feature>
<keyword evidence="7 17" id="KW-0732">Signal</keyword>
<dbReference type="InterPro" id="IPR011782">
    <property type="entry name" value="Pept_S1C_Do"/>
</dbReference>
<protein>
    <recommendedName>
        <fullName evidence="5">Probable periplasmic serine endoprotease DegP-like</fullName>
        <ecNumber evidence="4">3.4.21.107</ecNumber>
    </recommendedName>
    <alternativeName>
        <fullName evidence="13">Protease Do</fullName>
    </alternativeName>
</protein>
<dbReference type="SUPFAM" id="SSF50494">
    <property type="entry name" value="Trypsin-like serine proteases"/>
    <property type="match status" value="1"/>
</dbReference>
<evidence type="ECO:0000256" key="11">
    <source>
        <dbReference type="ARBA" id="ARBA00022825"/>
    </source>
</evidence>
<feature type="signal peptide" evidence="17">
    <location>
        <begin position="1"/>
        <end position="30"/>
    </location>
</feature>
<dbReference type="InterPro" id="IPR001940">
    <property type="entry name" value="Peptidase_S1C"/>
</dbReference>
<dbReference type="PANTHER" id="PTHR22939:SF130">
    <property type="entry name" value="PERIPLASMIC SERINE ENDOPROTEASE DEGP-LIKE-RELATED"/>
    <property type="match status" value="1"/>
</dbReference>
<dbReference type="AlphaFoldDB" id="A0A7Z7HR51"/>
<evidence type="ECO:0000256" key="1">
    <source>
        <dbReference type="ARBA" id="ARBA00001772"/>
    </source>
</evidence>
<evidence type="ECO:0000256" key="14">
    <source>
        <dbReference type="PIRSR" id="PIRSR611782-1"/>
    </source>
</evidence>
<dbReference type="FunFam" id="2.40.10.120:FF:000007">
    <property type="entry name" value="Periplasmic serine endoprotease DegP-like"/>
    <property type="match status" value="1"/>
</dbReference>
<evidence type="ECO:0000256" key="6">
    <source>
        <dbReference type="ARBA" id="ARBA00022670"/>
    </source>
</evidence>
<evidence type="ECO:0000256" key="12">
    <source>
        <dbReference type="ARBA" id="ARBA00023016"/>
    </source>
</evidence>
<dbReference type="InterPro" id="IPR009003">
    <property type="entry name" value="Peptidase_S1_PA"/>
</dbReference>
<feature type="chain" id="PRO_5039717543" description="Probable periplasmic serine endoprotease DegP-like" evidence="17">
    <location>
        <begin position="31"/>
        <end position="504"/>
    </location>
</feature>
<accession>A0A7Z7HR51</accession>
<evidence type="ECO:0000256" key="2">
    <source>
        <dbReference type="ARBA" id="ARBA00004418"/>
    </source>
</evidence>
<evidence type="ECO:0000256" key="10">
    <source>
        <dbReference type="ARBA" id="ARBA00022801"/>
    </source>
</evidence>
<evidence type="ECO:0000313" key="19">
    <source>
        <dbReference type="EMBL" id="SMB26726.1"/>
    </source>
</evidence>
<dbReference type="InterPro" id="IPR001478">
    <property type="entry name" value="PDZ"/>
</dbReference>
<evidence type="ECO:0000256" key="17">
    <source>
        <dbReference type="SAM" id="SignalP"/>
    </source>
</evidence>
<evidence type="ECO:0000313" key="20">
    <source>
        <dbReference type="Proteomes" id="UP000242886"/>
    </source>
</evidence>
<sequence length="504" mass="53879">MPGIGMQPAMKKILLFLGLFLLMPFAAAQARDLPDFTELVEAQGATVVNISTTQPVRGSRSQYGPFGRLPFDENDPAFEFFRRFFPPGQDDVFPGLQTRSLGSGFIISPDGHILTNAHVVDGASEILVKLADKRELRARLLGADARTDIALIKIDALGLPVVKLGDPARLKVGEWVIAIGSPFGFENSVTAGIVSAKSRVLPQESFVPFIQTDAAINPGNSGGPLFNMRGEVVGVNSQIYSRSGGYMGLAFAVPIDVAMEVQAQLKSHGRVVRGRIGVVMRDVSKELADSFGLIKAQGVLIDAVERDGPADRGGIVPGDVVLRMNGELVRQSSDLQRMIGSSKPGSRVVLQVWRKGAMQDFIVNVAETLDGRALAAASARAGKPAEPRGQSENESENENGNVSAMDNRLGLRLAELSAAQRKRLRASGGILVVDAQGIAAAAGLRRGDIILALIVKGAQTDVRSVEQFNVSVEQIGKAATLTLRVMRGESQTFVSIKGHNENKW</sequence>
<keyword evidence="6" id="KW-0645">Protease</keyword>
<dbReference type="Gene3D" id="2.30.42.10">
    <property type="match status" value="2"/>
</dbReference>
<evidence type="ECO:0000256" key="5">
    <source>
        <dbReference type="ARBA" id="ARBA00013958"/>
    </source>
</evidence>
<keyword evidence="8" id="KW-0677">Repeat</keyword>
<feature type="active site" description="Charge relay system" evidence="14">
    <location>
        <position position="148"/>
    </location>
</feature>
<dbReference type="PRINTS" id="PR00834">
    <property type="entry name" value="PROTEASES2C"/>
</dbReference>
<dbReference type="SUPFAM" id="SSF50156">
    <property type="entry name" value="PDZ domain-like"/>
    <property type="match status" value="2"/>
</dbReference>
<comment type="subcellular location">
    <subcellularLocation>
        <location evidence="2">Periplasm</location>
    </subcellularLocation>
</comment>
<evidence type="ECO:0000256" key="15">
    <source>
        <dbReference type="PIRSR" id="PIRSR611782-2"/>
    </source>
</evidence>
<evidence type="ECO:0000256" key="13">
    <source>
        <dbReference type="ARBA" id="ARBA00032850"/>
    </source>
</evidence>
<evidence type="ECO:0000256" key="8">
    <source>
        <dbReference type="ARBA" id="ARBA00022737"/>
    </source>
</evidence>
<comment type="similarity">
    <text evidence="3">Belongs to the peptidase S1C family.</text>
</comment>
<keyword evidence="9" id="KW-0574">Periplasm</keyword>
<proteinExistence type="inferred from homology"/>
<dbReference type="PANTHER" id="PTHR22939">
    <property type="entry name" value="SERINE PROTEASE FAMILY S1C HTRA-RELATED"/>
    <property type="match status" value="1"/>
</dbReference>